<feature type="region of interest" description="Disordered" evidence="1">
    <location>
        <begin position="1"/>
        <end position="95"/>
    </location>
</feature>
<evidence type="ECO:0000313" key="2">
    <source>
        <dbReference type="EMBL" id="KAF3608687.1"/>
    </source>
</evidence>
<dbReference type="Proteomes" id="UP000266723">
    <property type="component" value="Unassembled WGS sequence"/>
</dbReference>
<dbReference type="EMBL" id="QGKV02000297">
    <property type="protein sequence ID" value="KAF3608687.1"/>
    <property type="molecule type" value="Genomic_DNA"/>
</dbReference>
<accession>A0ABQ7EZC9</accession>
<feature type="compositionally biased region" description="Polar residues" evidence="1">
    <location>
        <begin position="179"/>
        <end position="198"/>
    </location>
</feature>
<feature type="compositionally biased region" description="Polar residues" evidence="1">
    <location>
        <begin position="15"/>
        <end position="42"/>
    </location>
</feature>
<feature type="region of interest" description="Disordered" evidence="1">
    <location>
        <begin position="117"/>
        <end position="144"/>
    </location>
</feature>
<feature type="compositionally biased region" description="Pro residues" evidence="1">
    <location>
        <begin position="1"/>
        <end position="10"/>
    </location>
</feature>
<sequence>MSSTSEPPPSKSGERQPSSTATDGSTEIGKSSQTNPGSTRPPTNAAVDAMLSVTTHSTARTSHPAEQTQDSALHTQTTDRPMEPPILLPEERNIPDTDLATILRSLVEKVDDLTRARARTDDHDSDIAQEQEEKQANQRHTRRIPAELAAQIQRNLFRDSETPAQKQTALSWFSRLESAQSTATRSYLCSSSNTTRYTSKMGRRKEISIPSPKNEPNPSGASLEDSKR</sequence>
<keyword evidence="3" id="KW-1185">Reference proteome</keyword>
<reference evidence="2 3" key="1">
    <citation type="journal article" date="2020" name="BMC Genomics">
        <title>Intraspecific diversification of the crop wild relative Brassica cretica Lam. using demographic model selection.</title>
        <authorList>
            <person name="Kioukis A."/>
            <person name="Michalopoulou V.A."/>
            <person name="Briers L."/>
            <person name="Pirintsos S."/>
            <person name="Studholme D.J."/>
            <person name="Pavlidis P."/>
            <person name="Sarris P.F."/>
        </authorList>
    </citation>
    <scope>NUCLEOTIDE SEQUENCE [LARGE SCALE GENOMIC DNA]</scope>
    <source>
        <strain evidence="3">cv. PFS-1207/04</strain>
    </source>
</reference>
<gene>
    <name evidence="2" type="ORF">DY000_02049585</name>
</gene>
<feature type="compositionally biased region" description="Basic and acidic residues" evidence="1">
    <location>
        <begin position="117"/>
        <end position="136"/>
    </location>
</feature>
<organism evidence="2 3">
    <name type="scientific">Brassica cretica</name>
    <name type="common">Mustard</name>
    <dbReference type="NCBI Taxonomy" id="69181"/>
    <lineage>
        <taxon>Eukaryota</taxon>
        <taxon>Viridiplantae</taxon>
        <taxon>Streptophyta</taxon>
        <taxon>Embryophyta</taxon>
        <taxon>Tracheophyta</taxon>
        <taxon>Spermatophyta</taxon>
        <taxon>Magnoliopsida</taxon>
        <taxon>eudicotyledons</taxon>
        <taxon>Gunneridae</taxon>
        <taxon>Pentapetalae</taxon>
        <taxon>rosids</taxon>
        <taxon>malvids</taxon>
        <taxon>Brassicales</taxon>
        <taxon>Brassicaceae</taxon>
        <taxon>Brassiceae</taxon>
        <taxon>Brassica</taxon>
    </lineage>
</organism>
<comment type="caution">
    <text evidence="2">The sequence shown here is derived from an EMBL/GenBank/DDBJ whole genome shotgun (WGS) entry which is preliminary data.</text>
</comment>
<feature type="region of interest" description="Disordered" evidence="1">
    <location>
        <begin position="179"/>
        <end position="228"/>
    </location>
</feature>
<protein>
    <submittedName>
        <fullName evidence="2">Uncharacterized protein</fullName>
    </submittedName>
</protein>
<name>A0ABQ7EZC9_BRACR</name>
<evidence type="ECO:0000256" key="1">
    <source>
        <dbReference type="SAM" id="MobiDB-lite"/>
    </source>
</evidence>
<proteinExistence type="predicted"/>
<feature type="compositionally biased region" description="Polar residues" evidence="1">
    <location>
        <begin position="52"/>
        <end position="79"/>
    </location>
</feature>
<evidence type="ECO:0000313" key="3">
    <source>
        <dbReference type="Proteomes" id="UP000266723"/>
    </source>
</evidence>